<feature type="region of interest" description="Disordered" evidence="1">
    <location>
        <begin position="525"/>
        <end position="545"/>
    </location>
</feature>
<sequence length="651" mass="78182">MVCKRCLLNEQCKFNLKISSKNNNNHTNPLECLLRLTKNCFSIMYQINNKYETKSYSWGNAQNLNIKKKDNNELKLIIKSENESFVFQFNNGKTLRLIENCLKAFSKKFQKNYTQKYMYNSKKEKKKKLIIFDELKKNNFQSFNQYGDILNLQPRTPFSNTLNSIKYPIINNKNQKIINYLKNKIQQMNRQPSIKFKIYYLKNLKKVELNFNKNELKINYCNNQLKNKLIYSQKYQKKHPIIIINHSIIENVFLIQDLYFKKKYLFCANSSIERDLINNIFYNKLNSNSAIRNNTNAFKIIFNHSTTIKKNLLDQNNIKIELNNIYQKLKNLNNLNYKSIFNIPKGYENKINNYTNQLKIKNENEIFSTNNFFNLNEINYKCKILNNYNFNENKNDTIQIKLNLKNFKIIFSNNFILTRNYSLHSQIFLNKYFGNNTNTYTNMNNTNNNNVHHYNNLNNKFSLLFFIDEKKMINLFFTNIEERNNFILDFQNKRNKNLILLNQFQNKVFRNVKLIKKIEENENTNTTINKNNNNNINNNNNNNNQVQKKNKKVMKIIILLQNNLLTIKSKSSLYKIPFDKKMRMVSNDDLIHLKLGQKKEIELKFENEKISKEFYKLFNNYLKNYLNPIPKELIKKQSTNLIHYLSFNKNI</sequence>
<comment type="caution">
    <text evidence="2">The sequence shown here is derived from an EMBL/GenBank/DDBJ whole genome shotgun (WGS) entry which is preliminary data.</text>
</comment>
<proteinExistence type="predicted"/>
<evidence type="ECO:0000313" key="2">
    <source>
        <dbReference type="EMBL" id="KAJ3446763.1"/>
    </source>
</evidence>
<accession>A0AAV8A2H5</accession>
<evidence type="ECO:0000256" key="1">
    <source>
        <dbReference type="SAM" id="MobiDB-lite"/>
    </source>
</evidence>
<dbReference type="EMBL" id="JANTQA010000019">
    <property type="protein sequence ID" value="KAJ3446763.1"/>
    <property type="molecule type" value="Genomic_DNA"/>
</dbReference>
<gene>
    <name evidence="2" type="ORF">M0812_08093</name>
</gene>
<dbReference type="Proteomes" id="UP001146793">
    <property type="component" value="Unassembled WGS sequence"/>
</dbReference>
<dbReference type="AlphaFoldDB" id="A0AAV8A2H5"/>
<evidence type="ECO:0000313" key="3">
    <source>
        <dbReference type="Proteomes" id="UP001146793"/>
    </source>
</evidence>
<organism evidence="2 3">
    <name type="scientific">Anaeramoeba flamelloides</name>
    <dbReference type="NCBI Taxonomy" id="1746091"/>
    <lineage>
        <taxon>Eukaryota</taxon>
        <taxon>Metamonada</taxon>
        <taxon>Anaeramoebidae</taxon>
        <taxon>Anaeramoeba</taxon>
    </lineage>
</organism>
<name>A0AAV8A2H5_9EUKA</name>
<protein>
    <submittedName>
        <fullName evidence="2">Uncharacterized protein</fullName>
    </submittedName>
</protein>
<reference evidence="2" key="1">
    <citation type="submission" date="2022-08" db="EMBL/GenBank/DDBJ databases">
        <title>Novel sulphate-reducing endosymbionts in the free-living metamonad Anaeramoeba.</title>
        <authorList>
            <person name="Jerlstrom-Hultqvist J."/>
            <person name="Cepicka I."/>
            <person name="Gallot-Lavallee L."/>
            <person name="Salas-Leiva D."/>
            <person name="Curtis B.A."/>
            <person name="Zahonova K."/>
            <person name="Pipaliya S."/>
            <person name="Dacks J."/>
            <person name="Roger A.J."/>
        </authorList>
    </citation>
    <scope>NUCLEOTIDE SEQUENCE</scope>
    <source>
        <strain evidence="2">Busselton2</strain>
    </source>
</reference>